<dbReference type="InterPro" id="IPR026004">
    <property type="entry name" value="Septum_form"/>
</dbReference>
<evidence type="ECO:0000259" key="2">
    <source>
        <dbReference type="Pfam" id="PF13845"/>
    </source>
</evidence>
<evidence type="ECO:0000313" key="4">
    <source>
        <dbReference type="Proteomes" id="UP000239209"/>
    </source>
</evidence>
<sequence length="309" mass="32995">MRHISRSRRRWGVAVAAGLLTAASLTACANPAGVDGDLTGGWAAIGAPTGFTPAPETCHLANFAAVGARSAYEQVDCQIKHRTETVYVGRYGSPAAEATAPPADGTSGARQAYDICDRRTTAYVGAPWRTARLWIGVTQPTKAAWTGGARWYRCEVLESSSVEDDGGLVQRVGTLRNALRQPKSPLLLTCYAVQLDKVGKIGTMPAAPCAAAHNAEFVGVWDAGNRAYPDTPEQWAEFHDGCRALIATYVDVPDDDDLQYRAGVVSLPGGKDVWALGDRGVRCYLWVDANALTSSLKGKGEKALPVRYQ</sequence>
<evidence type="ECO:0000313" key="3">
    <source>
        <dbReference type="EMBL" id="PRY28883.1"/>
    </source>
</evidence>
<gene>
    <name evidence="3" type="ORF">CLV70_107188</name>
</gene>
<feature type="chain" id="PRO_5015442021" evidence="1">
    <location>
        <begin position="30"/>
        <end position="309"/>
    </location>
</feature>
<keyword evidence="4" id="KW-1185">Reference proteome</keyword>
<dbReference type="PROSITE" id="PS51257">
    <property type="entry name" value="PROKAR_LIPOPROTEIN"/>
    <property type="match status" value="1"/>
</dbReference>
<evidence type="ECO:0000256" key="1">
    <source>
        <dbReference type="SAM" id="SignalP"/>
    </source>
</evidence>
<proteinExistence type="predicted"/>
<accession>A0A2T0S6H5</accession>
<reference evidence="3 4" key="1">
    <citation type="submission" date="2018-03" db="EMBL/GenBank/DDBJ databases">
        <title>Genomic Encyclopedia of Archaeal and Bacterial Type Strains, Phase II (KMG-II): from individual species to whole genera.</title>
        <authorList>
            <person name="Goeker M."/>
        </authorList>
    </citation>
    <scope>NUCLEOTIDE SEQUENCE [LARGE SCALE GENOMIC DNA]</scope>
    <source>
        <strain evidence="3 4">DSM 45348</strain>
    </source>
</reference>
<feature type="signal peptide" evidence="1">
    <location>
        <begin position="1"/>
        <end position="29"/>
    </location>
</feature>
<keyword evidence="1" id="KW-0732">Signal</keyword>
<dbReference type="Pfam" id="PF13845">
    <property type="entry name" value="Septum_form"/>
    <property type="match status" value="1"/>
</dbReference>
<dbReference type="EMBL" id="PVZG01000007">
    <property type="protein sequence ID" value="PRY28883.1"/>
    <property type="molecule type" value="Genomic_DNA"/>
</dbReference>
<dbReference type="AlphaFoldDB" id="A0A2T0S6H5"/>
<dbReference type="Proteomes" id="UP000239209">
    <property type="component" value="Unassembled WGS sequence"/>
</dbReference>
<dbReference type="RefSeq" id="WP_106127479.1">
    <property type="nucleotide sequence ID" value="NZ_PVZG01000007.1"/>
</dbReference>
<organism evidence="3 4">
    <name type="scientific">Pseudosporangium ferrugineum</name>
    <dbReference type="NCBI Taxonomy" id="439699"/>
    <lineage>
        <taxon>Bacteria</taxon>
        <taxon>Bacillati</taxon>
        <taxon>Actinomycetota</taxon>
        <taxon>Actinomycetes</taxon>
        <taxon>Micromonosporales</taxon>
        <taxon>Micromonosporaceae</taxon>
        <taxon>Pseudosporangium</taxon>
    </lineage>
</organism>
<dbReference type="OrthoDB" id="3381205at2"/>
<name>A0A2T0S6H5_9ACTN</name>
<feature type="domain" description="Septum formation-related" evidence="2">
    <location>
        <begin position="57"/>
        <end position="283"/>
    </location>
</feature>
<protein>
    <submittedName>
        <fullName evidence="3">Putative regulator of septum formation</fullName>
    </submittedName>
</protein>
<comment type="caution">
    <text evidence="3">The sequence shown here is derived from an EMBL/GenBank/DDBJ whole genome shotgun (WGS) entry which is preliminary data.</text>
</comment>